<dbReference type="InterPro" id="IPR036390">
    <property type="entry name" value="WH_DNA-bd_sf"/>
</dbReference>
<gene>
    <name evidence="6" type="ORF">Rumeso_03533</name>
</gene>
<keyword evidence="1" id="KW-0805">Transcription regulation</keyword>
<dbReference type="InterPro" id="IPR050397">
    <property type="entry name" value="Env_Response_Regulators"/>
</dbReference>
<name>A0A017HK64_9RHOB</name>
<keyword evidence="7" id="KW-1185">Reference proteome</keyword>
<dbReference type="InterPro" id="IPR014710">
    <property type="entry name" value="RmlC-like_jellyroll"/>
</dbReference>
<dbReference type="GO" id="GO:0005829">
    <property type="term" value="C:cytosol"/>
    <property type="evidence" value="ECO:0007669"/>
    <property type="project" value="TreeGrafter"/>
</dbReference>
<keyword evidence="2" id="KW-0238">DNA-binding</keyword>
<protein>
    <submittedName>
        <fullName evidence="6">cAMP-binding protein</fullName>
    </submittedName>
</protein>
<dbReference type="RefSeq" id="WP_051521140.1">
    <property type="nucleotide sequence ID" value="NZ_KK088563.1"/>
</dbReference>
<feature type="domain" description="Cyclic nucleotide-binding" evidence="4">
    <location>
        <begin position="22"/>
        <end position="126"/>
    </location>
</feature>
<dbReference type="SMART" id="SM00100">
    <property type="entry name" value="cNMP"/>
    <property type="match status" value="1"/>
</dbReference>
<accession>A0A017HK64</accession>
<feature type="domain" description="HTH crp-type" evidence="5">
    <location>
        <begin position="156"/>
        <end position="230"/>
    </location>
</feature>
<dbReference type="PROSITE" id="PS51063">
    <property type="entry name" value="HTH_CRP_2"/>
    <property type="match status" value="1"/>
</dbReference>
<dbReference type="InterPro" id="IPR018490">
    <property type="entry name" value="cNMP-bd_dom_sf"/>
</dbReference>
<dbReference type="PANTHER" id="PTHR24567:SF74">
    <property type="entry name" value="HTH-TYPE TRANSCRIPTIONAL REGULATOR ARCR"/>
    <property type="match status" value="1"/>
</dbReference>
<dbReference type="Pfam" id="PF00027">
    <property type="entry name" value="cNMP_binding"/>
    <property type="match status" value="1"/>
</dbReference>
<evidence type="ECO:0000256" key="3">
    <source>
        <dbReference type="ARBA" id="ARBA00023163"/>
    </source>
</evidence>
<dbReference type="PROSITE" id="PS50042">
    <property type="entry name" value="CNMP_BINDING_3"/>
    <property type="match status" value="1"/>
</dbReference>
<keyword evidence="3" id="KW-0804">Transcription</keyword>
<dbReference type="PROSITE" id="PS00889">
    <property type="entry name" value="CNMP_BINDING_2"/>
    <property type="match status" value="1"/>
</dbReference>
<evidence type="ECO:0000256" key="2">
    <source>
        <dbReference type="ARBA" id="ARBA00023125"/>
    </source>
</evidence>
<dbReference type="PANTHER" id="PTHR24567">
    <property type="entry name" value="CRP FAMILY TRANSCRIPTIONAL REGULATORY PROTEIN"/>
    <property type="match status" value="1"/>
</dbReference>
<evidence type="ECO:0000256" key="1">
    <source>
        <dbReference type="ARBA" id="ARBA00023015"/>
    </source>
</evidence>
<dbReference type="Pfam" id="PF13545">
    <property type="entry name" value="HTH_Crp_2"/>
    <property type="match status" value="1"/>
</dbReference>
<proteinExistence type="predicted"/>
<dbReference type="SUPFAM" id="SSF46785">
    <property type="entry name" value="Winged helix' DNA-binding domain"/>
    <property type="match status" value="1"/>
</dbReference>
<evidence type="ECO:0000313" key="6">
    <source>
        <dbReference type="EMBL" id="EYD74892.1"/>
    </source>
</evidence>
<dbReference type="InterPro" id="IPR018488">
    <property type="entry name" value="cNMP-bd_CS"/>
</dbReference>
<dbReference type="Gene3D" id="1.10.10.10">
    <property type="entry name" value="Winged helix-like DNA-binding domain superfamily/Winged helix DNA-binding domain"/>
    <property type="match status" value="1"/>
</dbReference>
<dbReference type="GO" id="GO:0003677">
    <property type="term" value="F:DNA binding"/>
    <property type="evidence" value="ECO:0007669"/>
    <property type="project" value="UniProtKB-KW"/>
</dbReference>
<dbReference type="Proteomes" id="UP000019666">
    <property type="component" value="Unassembled WGS sequence"/>
</dbReference>
<dbReference type="SUPFAM" id="SSF51206">
    <property type="entry name" value="cAMP-binding domain-like"/>
    <property type="match status" value="1"/>
</dbReference>
<dbReference type="InterPro" id="IPR036388">
    <property type="entry name" value="WH-like_DNA-bd_sf"/>
</dbReference>
<dbReference type="InterPro" id="IPR000595">
    <property type="entry name" value="cNMP-bd_dom"/>
</dbReference>
<dbReference type="Gene3D" id="2.60.120.10">
    <property type="entry name" value="Jelly Rolls"/>
    <property type="match status" value="1"/>
</dbReference>
<sequence>MIASPARPATSDLAQVLGRFELFSELSPETLSALAASAHRRGWGAGGVIFQRGDEGDHMVAITEGRVRLSLGTAQGRELMLRQLGPWEVMGELAIIDGEPRSADATAVEPTTAIILPRARVLEIAGVRPDLGLAVARHLSRILRATNLQMESIALYDLRMRLVRFFLFSLRQVYGDRAPEEAVLQLNLSQSDLSAVLGASRPKLNQALQSLIAEGAVRRDGAHITCFPTRLRQLAELSDLRD</sequence>
<dbReference type="EMBL" id="AOSK01000099">
    <property type="protein sequence ID" value="EYD74892.1"/>
    <property type="molecule type" value="Genomic_DNA"/>
</dbReference>
<dbReference type="HOGENOM" id="CLU_075053_3_4_5"/>
<dbReference type="AlphaFoldDB" id="A0A017HK64"/>
<dbReference type="GO" id="GO:0003700">
    <property type="term" value="F:DNA-binding transcription factor activity"/>
    <property type="evidence" value="ECO:0007669"/>
    <property type="project" value="TreeGrafter"/>
</dbReference>
<dbReference type="InterPro" id="IPR012318">
    <property type="entry name" value="HTH_CRP"/>
</dbReference>
<comment type="caution">
    <text evidence="6">The sequence shown here is derived from an EMBL/GenBank/DDBJ whole genome shotgun (WGS) entry which is preliminary data.</text>
</comment>
<evidence type="ECO:0000259" key="4">
    <source>
        <dbReference type="PROSITE" id="PS50042"/>
    </source>
</evidence>
<organism evidence="6 7">
    <name type="scientific">Rubellimicrobium mesophilum DSM 19309</name>
    <dbReference type="NCBI Taxonomy" id="442562"/>
    <lineage>
        <taxon>Bacteria</taxon>
        <taxon>Pseudomonadati</taxon>
        <taxon>Pseudomonadota</taxon>
        <taxon>Alphaproteobacteria</taxon>
        <taxon>Rhodobacterales</taxon>
        <taxon>Roseobacteraceae</taxon>
        <taxon>Rubellimicrobium</taxon>
    </lineage>
</organism>
<reference evidence="6 7" key="1">
    <citation type="submission" date="2013-02" db="EMBL/GenBank/DDBJ databases">
        <authorList>
            <person name="Fiebig A."/>
            <person name="Goeker M."/>
            <person name="Klenk H.-P.P."/>
        </authorList>
    </citation>
    <scope>NUCLEOTIDE SEQUENCE [LARGE SCALE GENOMIC DNA]</scope>
    <source>
        <strain evidence="6 7">DSM 19309</strain>
    </source>
</reference>
<evidence type="ECO:0000259" key="5">
    <source>
        <dbReference type="PROSITE" id="PS51063"/>
    </source>
</evidence>
<evidence type="ECO:0000313" key="7">
    <source>
        <dbReference type="Proteomes" id="UP000019666"/>
    </source>
</evidence>
<dbReference type="CDD" id="cd00038">
    <property type="entry name" value="CAP_ED"/>
    <property type="match status" value="1"/>
</dbReference>
<dbReference type="STRING" id="442562.Rumeso_03533"/>